<organism evidence="1 2">
    <name type="scientific">Cystobacter fuscus (strain ATCC 25194 / DSM 2262 / NBRC 100088 / M29)</name>
    <dbReference type="NCBI Taxonomy" id="1242864"/>
    <lineage>
        <taxon>Bacteria</taxon>
        <taxon>Pseudomonadati</taxon>
        <taxon>Myxococcota</taxon>
        <taxon>Myxococcia</taxon>
        <taxon>Myxococcales</taxon>
        <taxon>Cystobacterineae</taxon>
        <taxon>Archangiaceae</taxon>
        <taxon>Cystobacter</taxon>
    </lineage>
</organism>
<protein>
    <submittedName>
        <fullName evidence="1">Uncharacterized protein</fullName>
    </submittedName>
</protein>
<keyword evidence="2" id="KW-1185">Reference proteome</keyword>
<reference evidence="1" key="1">
    <citation type="submission" date="2013-05" db="EMBL/GenBank/DDBJ databases">
        <title>Genome assembly of Cystobacter fuscus DSM 2262.</title>
        <authorList>
            <person name="Sharma G."/>
            <person name="Khatri I."/>
            <person name="Kaur C."/>
            <person name="Mayilraj S."/>
            <person name="Subramanian S."/>
        </authorList>
    </citation>
    <scope>NUCLEOTIDE SEQUENCE [LARGE SCALE GENOMIC DNA]</scope>
    <source>
        <strain evidence="1">DSM 2262</strain>
    </source>
</reference>
<sequence>MVGNPWETVLLPPVVGRRPLAGSYEWPAISTTVELTRSRAP</sequence>
<dbReference type="Proteomes" id="UP000011682">
    <property type="component" value="Unassembled WGS sequence"/>
</dbReference>
<proteinExistence type="predicted"/>
<evidence type="ECO:0000313" key="2">
    <source>
        <dbReference type="Proteomes" id="UP000011682"/>
    </source>
</evidence>
<dbReference type="EMBL" id="ANAH02000066">
    <property type="protein sequence ID" value="EPX56714.1"/>
    <property type="molecule type" value="Genomic_DNA"/>
</dbReference>
<comment type="caution">
    <text evidence="1">The sequence shown here is derived from an EMBL/GenBank/DDBJ whole genome shotgun (WGS) entry which is preliminary data.</text>
</comment>
<dbReference type="AlphaFoldDB" id="S9Q5X4"/>
<evidence type="ECO:0000313" key="1">
    <source>
        <dbReference type="EMBL" id="EPX56714.1"/>
    </source>
</evidence>
<gene>
    <name evidence="1" type="ORF">D187_008056</name>
</gene>
<name>S9Q5X4_CYSF2</name>
<accession>S9Q5X4</accession>